<name>A0ABV3U1Z4_9GAMM</name>
<protein>
    <submittedName>
        <fullName evidence="3">SDR family oxidoreductase</fullName>
    </submittedName>
</protein>
<evidence type="ECO:0000256" key="2">
    <source>
        <dbReference type="ARBA" id="ARBA00023002"/>
    </source>
</evidence>
<dbReference type="EMBL" id="JBFRYA010000002">
    <property type="protein sequence ID" value="MEX1667832.1"/>
    <property type="molecule type" value="Genomic_DNA"/>
</dbReference>
<evidence type="ECO:0000313" key="4">
    <source>
        <dbReference type="Proteomes" id="UP001557485"/>
    </source>
</evidence>
<sequence length="266" mass="27481">MFNENTLTGKVAFISGGTSGINLGIAKSMAKHGAKISVVGRDIEKANKAAAEITAISGLETLAFSADVRDYDAINEAIKATVAKFGSLDIVIAGAAGNFFAPAVNISPNGFKTIVDIDLIGSYHVFRAAYDHCNKPGASFIAITAPQAVNPTPLQTHVCAAKAGVNAMLKTLAMEWGPAGIRVNGISPGLTAETEGLTRLFATDPAAGEKLVGALPTRYLGSVEDIGSAAIYLSSDLGKYVTGTIFDIDGGYQLGDASIDCVTPRR</sequence>
<gene>
    <name evidence="3" type="ORF">AB4876_02860</name>
</gene>
<dbReference type="Gene3D" id="3.40.50.720">
    <property type="entry name" value="NAD(P)-binding Rossmann-like Domain"/>
    <property type="match status" value="1"/>
</dbReference>
<reference evidence="3 4" key="1">
    <citation type="journal article" date="2011" name="Int. J. Syst. Evol. Microbiol.">
        <title>Zhongshania antarctica gen. nov., sp. nov. and Zhongshania guokunii sp. nov., gammaproteobacteria respectively isolated from coastal attached (fast) ice and surface seawater of the Antarctic.</title>
        <authorList>
            <person name="Li H.J."/>
            <person name="Zhang X.Y."/>
            <person name="Chen C.X."/>
            <person name="Zhang Y.J."/>
            <person name="Gao Z.M."/>
            <person name="Yu Y."/>
            <person name="Chen X.L."/>
            <person name="Chen B."/>
            <person name="Zhang Y.Z."/>
        </authorList>
    </citation>
    <scope>NUCLEOTIDE SEQUENCE [LARGE SCALE GENOMIC DNA]</scope>
    <source>
        <strain evidence="3 4">ZS6-22T</strain>
    </source>
</reference>
<dbReference type="InterPro" id="IPR002347">
    <property type="entry name" value="SDR_fam"/>
</dbReference>
<proteinExistence type="predicted"/>
<keyword evidence="1" id="KW-0521">NADP</keyword>
<evidence type="ECO:0000313" key="3">
    <source>
        <dbReference type="EMBL" id="MEX1667832.1"/>
    </source>
</evidence>
<dbReference type="InterPro" id="IPR036291">
    <property type="entry name" value="NAD(P)-bd_dom_sf"/>
</dbReference>
<keyword evidence="4" id="KW-1185">Reference proteome</keyword>
<dbReference type="PANTHER" id="PTHR43296">
    <property type="entry name" value="PEROXISOMAL 2,4-DIENOYL-COA REDUCTASE"/>
    <property type="match status" value="1"/>
</dbReference>
<comment type="caution">
    <text evidence="3">The sequence shown here is derived from an EMBL/GenBank/DDBJ whole genome shotgun (WGS) entry which is preliminary data.</text>
</comment>
<accession>A0ABV3U1Z4</accession>
<dbReference type="PANTHER" id="PTHR43296:SF2">
    <property type="entry name" value="PEROXISOMAL 2,4-DIENOYL-COA REDUCTASE [(3E)-ENOYL-COA-PRODUCING]"/>
    <property type="match status" value="1"/>
</dbReference>
<keyword evidence="2" id="KW-0560">Oxidoreductase</keyword>
<dbReference type="RefSeq" id="WP_368380138.1">
    <property type="nucleotide sequence ID" value="NZ_JBFRYA010000002.1"/>
</dbReference>
<dbReference type="Proteomes" id="UP001557485">
    <property type="component" value="Unassembled WGS sequence"/>
</dbReference>
<dbReference type="NCBIfam" id="NF005752">
    <property type="entry name" value="PRK07576.1"/>
    <property type="match status" value="1"/>
</dbReference>
<dbReference type="SUPFAM" id="SSF51735">
    <property type="entry name" value="NAD(P)-binding Rossmann-fold domains"/>
    <property type="match status" value="1"/>
</dbReference>
<dbReference type="PRINTS" id="PR00081">
    <property type="entry name" value="GDHRDH"/>
</dbReference>
<dbReference type="InterPro" id="IPR045017">
    <property type="entry name" value="DECR2-like"/>
</dbReference>
<evidence type="ECO:0000256" key="1">
    <source>
        <dbReference type="ARBA" id="ARBA00022857"/>
    </source>
</evidence>
<organism evidence="3 4">
    <name type="scientific">Zhongshania guokunii</name>
    <dbReference type="NCBI Taxonomy" id="641783"/>
    <lineage>
        <taxon>Bacteria</taxon>
        <taxon>Pseudomonadati</taxon>
        <taxon>Pseudomonadota</taxon>
        <taxon>Gammaproteobacteria</taxon>
        <taxon>Cellvibrionales</taxon>
        <taxon>Spongiibacteraceae</taxon>
        <taxon>Zhongshania</taxon>
    </lineage>
</organism>
<dbReference type="Pfam" id="PF13561">
    <property type="entry name" value="adh_short_C2"/>
    <property type="match status" value="1"/>
</dbReference>